<reference evidence="1" key="1">
    <citation type="submission" date="2021-11" db="EMBL/GenBank/DDBJ databases">
        <title>Fusarium solani-melongenae Genome sequencing and assembly.</title>
        <authorList>
            <person name="Xie S."/>
            <person name="Huang L."/>
            <person name="Zhang X."/>
        </authorList>
    </citation>
    <scope>NUCLEOTIDE SEQUENCE</scope>
    <source>
        <strain evidence="1">CRI 24-3</strain>
    </source>
</reference>
<accession>A0ACD3YLJ8</accession>
<dbReference type="EMBL" id="CP090030">
    <property type="protein sequence ID" value="UPK89466.1"/>
    <property type="molecule type" value="Genomic_DNA"/>
</dbReference>
<gene>
    <name evidence="1" type="ORF">LCI18_000401</name>
</gene>
<keyword evidence="2" id="KW-1185">Reference proteome</keyword>
<evidence type="ECO:0000313" key="1">
    <source>
        <dbReference type="EMBL" id="UPK89466.1"/>
    </source>
</evidence>
<dbReference type="Proteomes" id="UP000830768">
    <property type="component" value="Chromosome 1"/>
</dbReference>
<evidence type="ECO:0000313" key="2">
    <source>
        <dbReference type="Proteomes" id="UP000830768"/>
    </source>
</evidence>
<proteinExistence type="predicted"/>
<name>A0ACD3YLJ8_FUSSC</name>
<protein>
    <submittedName>
        <fullName evidence="1">Uncharacterized protein</fullName>
    </submittedName>
</protein>
<sequence length="994" mass="109912">MRLAWVALIQEGASQALPPRTIAYTEPGTEPWRPDHELRRRQDGESLEDLISGTLTLTIAPDETCGFYGDGPTYYACGGSACTWESGTINRMFCGWDNLETTCFDSTDTCDNDCLNKYNRQCTGSIYPVCELVYLGQGIYGHNCVDTKVGLTLNTARGREPGDFTTMVVVNRSQVSLIVSDDEDSESTRSITQKVVSESTSESTSSTSTTAESTETEEIQSTSATASQPSSSNGGVEVGAIVGGVVGGLAVVGLTIGFLGFMCLRRRNHHVNTTSPGPVHHDQQQPYTPETKSTPFDRLRQLVGGSNPPVELQGDTPSPTTAYAHQRMAIILCKSNLNVNCYVLCWSVGGLTNSSMSTLSRPRSSLNASSVRNVRSRSVRSRDESNSSRASPSLPEPITHQPASVSDVHRGDSVAEGHNDTAYHSDPGRRRDIEEERSGAEISSAATGQGTVNSDCLFYLGEQPGATSVIDVCSHPQKPIQRHILLRSAPPVTISQQDSDYLKQKGVFNLPQQSSRREILRAYFHHLHPTLPVLDVGILQNLHEPVYISLSDLLLFWSMASVAVNFVPSSVWQLEGFGSCKEMKAKAYEHAKCVYNNGGVIHQEHLLQSALLLSFWHSDRDRLSQPWYWSGVAVSLCQIIGLHRNPDSVRLNPLINSHRRRMWRRLWGGCLFRDRWLSVTLGRPMRIRLGDCDMPFPTIEDLLSDVAELPSSLREAYLPHDLGRLAKYLPVLLQLSRLLGDVIMLCYQQNSPTPSLEQCECLEAELSQHCIPDVNNGEESRLERFYYYHAQLHYQALLITFYRPCVSMTPKGLQPPAQGPWQNRMRTRLASAAASTNAILDSIVREELVSLACPMTPPLLVPAMHVHLLDCKSQNPLTRKLGFNKLEFCMEVMRELQITYTSASVFCGIFGEAIRQLSTDRPNQSGVSRSQTTIRASDSMQNDVGGLMAGSSNAESMLISDDLLESLLNEGSGYNLWESINMMEQPFDFGDEPA</sequence>
<organism evidence="1 2">
    <name type="scientific">Fusarium solani subsp. cucurbitae</name>
    <name type="common">Neocosmosporum cucurbitae</name>
    <dbReference type="NCBI Taxonomy" id="2747967"/>
    <lineage>
        <taxon>Eukaryota</taxon>
        <taxon>Fungi</taxon>
        <taxon>Dikarya</taxon>
        <taxon>Ascomycota</taxon>
        <taxon>Pezizomycotina</taxon>
        <taxon>Sordariomycetes</taxon>
        <taxon>Hypocreomycetidae</taxon>
        <taxon>Hypocreales</taxon>
        <taxon>Nectriaceae</taxon>
        <taxon>Fusarium</taxon>
        <taxon>Fusarium solani species complex</taxon>
    </lineage>
</organism>